<proteinExistence type="inferred from homology"/>
<evidence type="ECO:0000256" key="1">
    <source>
        <dbReference type="ARBA" id="ARBA00004442"/>
    </source>
</evidence>
<evidence type="ECO:0000256" key="4">
    <source>
        <dbReference type="ARBA" id="ARBA00023136"/>
    </source>
</evidence>
<gene>
    <name evidence="8" type="ORF">ESB13_19845</name>
</gene>
<dbReference type="GO" id="GO:0009279">
    <property type="term" value="C:cell outer membrane"/>
    <property type="evidence" value="ECO:0007669"/>
    <property type="project" value="UniProtKB-SubCell"/>
</dbReference>
<dbReference type="PROSITE" id="PS51257">
    <property type="entry name" value="PROKAR_LIPOPROTEIN"/>
    <property type="match status" value="1"/>
</dbReference>
<protein>
    <submittedName>
        <fullName evidence="8">RagB/SusD family nutrient uptake outer membrane protein</fullName>
    </submittedName>
</protein>
<feature type="domain" description="SusD-like N-terminal" evidence="7">
    <location>
        <begin position="62"/>
        <end position="227"/>
    </location>
</feature>
<keyword evidence="5" id="KW-0998">Cell outer membrane</keyword>
<evidence type="ECO:0000313" key="9">
    <source>
        <dbReference type="Proteomes" id="UP000290545"/>
    </source>
</evidence>
<evidence type="ECO:0000256" key="3">
    <source>
        <dbReference type="ARBA" id="ARBA00022729"/>
    </source>
</evidence>
<keyword evidence="4" id="KW-0472">Membrane</keyword>
<dbReference type="Pfam" id="PF07980">
    <property type="entry name" value="SusD_RagB"/>
    <property type="match status" value="1"/>
</dbReference>
<evidence type="ECO:0000256" key="5">
    <source>
        <dbReference type="ARBA" id="ARBA00023237"/>
    </source>
</evidence>
<dbReference type="OrthoDB" id="697229at2"/>
<name>A0A4Q1D0D0_9BACT</name>
<evidence type="ECO:0000313" key="8">
    <source>
        <dbReference type="EMBL" id="RXK81194.1"/>
    </source>
</evidence>
<organism evidence="8 9">
    <name type="scientific">Filimonas effusa</name>
    <dbReference type="NCBI Taxonomy" id="2508721"/>
    <lineage>
        <taxon>Bacteria</taxon>
        <taxon>Pseudomonadati</taxon>
        <taxon>Bacteroidota</taxon>
        <taxon>Chitinophagia</taxon>
        <taxon>Chitinophagales</taxon>
        <taxon>Chitinophagaceae</taxon>
        <taxon>Filimonas</taxon>
    </lineage>
</organism>
<sequence>MKRKIFIYIGIVLAVASASCRKYVEIPIEGRRVLENTEDYASLLYNPNNMLRSYSYPIYAGDDVGSDNDTWQNGIANNSNGRAYSWASEIMLNAAQEDNDWTNLYYSIYVTNLAIVNVMDSKNGTDAQKRKVLAQALVNRAFYYLTLVNIYAKQYDAATAATDPGVPMRLDDLVTGSLDRKSVQTVYNQILADLNQALSISELPNVGDYTTDASKAAGYALLARTYLNMRNFTEAKKAAESALSLQSGLLDLNNYISGFTNYPQRHVDPEVILCKIAGPIGAMPVSNAQLTLFADSVDLRYKVLIKPGSFAGTYNAYLPYIYVKANIANQGYMSGPTVPEMFLIKAECEARANDAGAAVTTLNTLRKKRFTAADYRDLTAANGTAALQLALLERRRELMGSGMRWFDQRRLTKDGLTPTITRVLKGTTYTLEPGSNRYTFAIAQKYIDLNPEITQNPR</sequence>
<feature type="domain" description="RagB/SusD" evidence="6">
    <location>
        <begin position="340"/>
        <end position="457"/>
    </location>
</feature>
<keyword evidence="9" id="KW-1185">Reference proteome</keyword>
<dbReference type="Gene3D" id="1.25.40.390">
    <property type="match status" value="1"/>
</dbReference>
<evidence type="ECO:0000256" key="2">
    <source>
        <dbReference type="ARBA" id="ARBA00006275"/>
    </source>
</evidence>
<evidence type="ECO:0000259" key="6">
    <source>
        <dbReference type="Pfam" id="PF07980"/>
    </source>
</evidence>
<comment type="caution">
    <text evidence="8">The sequence shown here is derived from an EMBL/GenBank/DDBJ whole genome shotgun (WGS) entry which is preliminary data.</text>
</comment>
<dbReference type="InterPro" id="IPR033985">
    <property type="entry name" value="SusD-like_N"/>
</dbReference>
<accession>A0A4Q1D0D0</accession>
<comment type="subcellular location">
    <subcellularLocation>
        <location evidence="1">Cell outer membrane</location>
    </subcellularLocation>
</comment>
<dbReference type="SUPFAM" id="SSF48452">
    <property type="entry name" value="TPR-like"/>
    <property type="match status" value="1"/>
</dbReference>
<dbReference type="EMBL" id="SDHZ01000004">
    <property type="protein sequence ID" value="RXK81194.1"/>
    <property type="molecule type" value="Genomic_DNA"/>
</dbReference>
<reference evidence="8 9" key="1">
    <citation type="submission" date="2019-01" db="EMBL/GenBank/DDBJ databases">
        <title>Filimonas sp. strain TTM-71.</title>
        <authorList>
            <person name="Chen W.-M."/>
        </authorList>
    </citation>
    <scope>NUCLEOTIDE SEQUENCE [LARGE SCALE GENOMIC DNA]</scope>
    <source>
        <strain evidence="8 9">TTM-71</strain>
    </source>
</reference>
<dbReference type="AlphaFoldDB" id="A0A4Q1D0D0"/>
<comment type="similarity">
    <text evidence="2">Belongs to the SusD family.</text>
</comment>
<dbReference type="Pfam" id="PF14322">
    <property type="entry name" value="SusD-like_3"/>
    <property type="match status" value="1"/>
</dbReference>
<evidence type="ECO:0000259" key="7">
    <source>
        <dbReference type="Pfam" id="PF14322"/>
    </source>
</evidence>
<dbReference type="InterPro" id="IPR011990">
    <property type="entry name" value="TPR-like_helical_dom_sf"/>
</dbReference>
<dbReference type="Proteomes" id="UP000290545">
    <property type="component" value="Unassembled WGS sequence"/>
</dbReference>
<dbReference type="InterPro" id="IPR012944">
    <property type="entry name" value="SusD_RagB_dom"/>
</dbReference>
<keyword evidence="3" id="KW-0732">Signal</keyword>
<dbReference type="RefSeq" id="WP_129005448.1">
    <property type="nucleotide sequence ID" value="NZ_SDHZ01000004.1"/>
</dbReference>